<dbReference type="HOGENOM" id="CLU_3142697_0_0_1"/>
<evidence type="ECO:0000313" key="2">
    <source>
        <dbReference type="EMBL" id="EGC41022.1"/>
    </source>
</evidence>
<gene>
    <name evidence="2" type="ORF">HCEG_00384</name>
</gene>
<feature type="region of interest" description="Disordered" evidence="1">
    <location>
        <begin position="22"/>
        <end position="49"/>
    </location>
</feature>
<sequence>MSEVENLSSDQLVANLRKAGYYVPNPNESIPHDNGEDIEYEEQTKTKKQ</sequence>
<evidence type="ECO:0000256" key="1">
    <source>
        <dbReference type="SAM" id="MobiDB-lite"/>
    </source>
</evidence>
<evidence type="ECO:0000313" key="3">
    <source>
        <dbReference type="Proteomes" id="UP000008142"/>
    </source>
</evidence>
<accession>F0U972</accession>
<protein>
    <submittedName>
        <fullName evidence="2">Uncharacterized protein</fullName>
    </submittedName>
</protein>
<dbReference type="AlphaFoldDB" id="F0U972"/>
<reference evidence="3" key="1">
    <citation type="submission" date="2008-07" db="EMBL/GenBank/DDBJ databases">
        <title>Annotation of Ajellomyces capsulatus strain H88.</title>
        <authorList>
            <person name="Champion M."/>
            <person name="Cuomo C."/>
            <person name="Ma L.-J."/>
            <person name="Henn M.R."/>
            <person name="Sil A."/>
            <person name="Goldman B."/>
            <person name="Young S.K."/>
            <person name="Kodira C.D."/>
            <person name="Zeng Q."/>
            <person name="Koehrsen M."/>
            <person name="Alvarado L."/>
            <person name="Berlin A."/>
            <person name="Borenstein D."/>
            <person name="Chen Z."/>
            <person name="Engels R."/>
            <person name="Freedman E."/>
            <person name="Gellesch M."/>
            <person name="Goldberg J."/>
            <person name="Griggs A."/>
            <person name="Gujja S."/>
            <person name="Heiman D."/>
            <person name="Hepburn T."/>
            <person name="Howarth C."/>
            <person name="Jen D."/>
            <person name="Larson L."/>
            <person name="Lewis B."/>
            <person name="Mehta T."/>
            <person name="Park D."/>
            <person name="Pearson M."/>
            <person name="Roberts A."/>
            <person name="Saif S."/>
            <person name="Shea T."/>
            <person name="Shenoy N."/>
            <person name="Sisk P."/>
            <person name="Stolte C."/>
            <person name="Sykes S."/>
            <person name="Walk T."/>
            <person name="White J."/>
            <person name="Yandava C."/>
            <person name="Klein B."/>
            <person name="McEwen J.G."/>
            <person name="Puccia R."/>
            <person name="Goldman G.H."/>
            <person name="Felipe M.S."/>
            <person name="Nino-Vega G."/>
            <person name="San-Blas G."/>
            <person name="Taylor J."/>
            <person name="Mendoza L."/>
            <person name="Galagan J."/>
            <person name="Nusbaum C."/>
            <person name="Birren B."/>
        </authorList>
    </citation>
    <scope>NUCLEOTIDE SEQUENCE [LARGE SCALE GENOMIC DNA]</scope>
    <source>
        <strain evidence="3">H88</strain>
    </source>
</reference>
<dbReference type="Proteomes" id="UP000008142">
    <property type="component" value="Unassembled WGS sequence"/>
</dbReference>
<dbReference type="EMBL" id="DS990636">
    <property type="protein sequence ID" value="EGC41022.1"/>
    <property type="molecule type" value="Genomic_DNA"/>
</dbReference>
<dbReference type="OrthoDB" id="10340682at2759"/>
<organism evidence="3">
    <name type="scientific">Ajellomyces capsulatus (strain H88)</name>
    <name type="common">Darling's disease fungus</name>
    <name type="synonym">Histoplasma capsulatum</name>
    <dbReference type="NCBI Taxonomy" id="544711"/>
    <lineage>
        <taxon>Eukaryota</taxon>
        <taxon>Fungi</taxon>
        <taxon>Dikarya</taxon>
        <taxon>Ascomycota</taxon>
        <taxon>Pezizomycotina</taxon>
        <taxon>Eurotiomycetes</taxon>
        <taxon>Eurotiomycetidae</taxon>
        <taxon>Onygenales</taxon>
        <taxon>Ajellomycetaceae</taxon>
        <taxon>Histoplasma</taxon>
    </lineage>
</organism>
<proteinExistence type="predicted"/>
<name>F0U972_AJEC8</name>